<dbReference type="Gene3D" id="3.40.50.720">
    <property type="entry name" value="NAD(P)-binding Rossmann-like Domain"/>
    <property type="match status" value="1"/>
</dbReference>
<dbReference type="InterPro" id="IPR002347">
    <property type="entry name" value="SDR_fam"/>
</dbReference>
<protein>
    <recommendedName>
        <fullName evidence="6">SDR family oxidoreductase</fullName>
    </recommendedName>
</protein>
<proteinExistence type="inferred from homology"/>
<evidence type="ECO:0000256" key="3">
    <source>
        <dbReference type="RuleBase" id="RU000363"/>
    </source>
</evidence>
<keyword evidence="2" id="KW-0560">Oxidoreductase</keyword>
<organism evidence="4 5">
    <name type="scientific">Acidocella aquatica</name>
    <dbReference type="NCBI Taxonomy" id="1922313"/>
    <lineage>
        <taxon>Bacteria</taxon>
        <taxon>Pseudomonadati</taxon>
        <taxon>Pseudomonadota</taxon>
        <taxon>Alphaproteobacteria</taxon>
        <taxon>Acetobacterales</taxon>
        <taxon>Acidocellaceae</taxon>
        <taxon>Acidocella</taxon>
    </lineage>
</organism>
<dbReference type="Pfam" id="PF00106">
    <property type="entry name" value="adh_short"/>
    <property type="match status" value="1"/>
</dbReference>
<evidence type="ECO:0000256" key="1">
    <source>
        <dbReference type="ARBA" id="ARBA00006484"/>
    </source>
</evidence>
<evidence type="ECO:0000313" key="5">
    <source>
        <dbReference type="Proteomes" id="UP001156641"/>
    </source>
</evidence>
<dbReference type="PROSITE" id="PS00061">
    <property type="entry name" value="ADH_SHORT"/>
    <property type="match status" value="1"/>
</dbReference>
<evidence type="ECO:0000256" key="2">
    <source>
        <dbReference type="ARBA" id="ARBA00023002"/>
    </source>
</evidence>
<dbReference type="PANTHER" id="PTHR44196:SF1">
    <property type="entry name" value="DEHYDROGENASE_REDUCTASE SDR FAMILY MEMBER 7B"/>
    <property type="match status" value="1"/>
</dbReference>
<gene>
    <name evidence="4" type="ORF">GCM10010909_19920</name>
</gene>
<dbReference type="PANTHER" id="PTHR44196">
    <property type="entry name" value="DEHYDROGENASE/REDUCTASE SDR FAMILY MEMBER 7B"/>
    <property type="match status" value="1"/>
</dbReference>
<dbReference type="PRINTS" id="PR00080">
    <property type="entry name" value="SDRFAMILY"/>
</dbReference>
<dbReference type="EMBL" id="BSOS01000065">
    <property type="protein sequence ID" value="GLR67311.1"/>
    <property type="molecule type" value="Genomic_DNA"/>
</dbReference>
<evidence type="ECO:0008006" key="6">
    <source>
        <dbReference type="Google" id="ProtNLM"/>
    </source>
</evidence>
<comment type="similarity">
    <text evidence="1 3">Belongs to the short-chain dehydrogenases/reductases (SDR) family.</text>
</comment>
<keyword evidence="5" id="KW-1185">Reference proteome</keyword>
<dbReference type="SUPFAM" id="SSF51735">
    <property type="entry name" value="NAD(P)-binding Rossmann-fold domains"/>
    <property type="match status" value="1"/>
</dbReference>
<evidence type="ECO:0000313" key="4">
    <source>
        <dbReference type="EMBL" id="GLR67311.1"/>
    </source>
</evidence>
<dbReference type="InterPro" id="IPR020904">
    <property type="entry name" value="Sc_DH/Rdtase_CS"/>
</dbReference>
<dbReference type="InterPro" id="IPR036291">
    <property type="entry name" value="NAD(P)-bd_dom_sf"/>
</dbReference>
<dbReference type="CDD" id="cd05233">
    <property type="entry name" value="SDR_c"/>
    <property type="match status" value="1"/>
</dbReference>
<reference evidence="5" key="1">
    <citation type="journal article" date="2019" name="Int. J. Syst. Evol. Microbiol.">
        <title>The Global Catalogue of Microorganisms (GCM) 10K type strain sequencing project: providing services to taxonomists for standard genome sequencing and annotation.</title>
        <authorList>
            <consortium name="The Broad Institute Genomics Platform"/>
            <consortium name="The Broad Institute Genome Sequencing Center for Infectious Disease"/>
            <person name="Wu L."/>
            <person name="Ma J."/>
        </authorList>
    </citation>
    <scope>NUCLEOTIDE SEQUENCE [LARGE SCALE GENOMIC DNA]</scope>
    <source>
        <strain evidence="5">NBRC 112502</strain>
    </source>
</reference>
<comment type="caution">
    <text evidence="4">The sequence shown here is derived from an EMBL/GenBank/DDBJ whole genome shotgun (WGS) entry which is preliminary data.</text>
</comment>
<dbReference type="Proteomes" id="UP001156641">
    <property type="component" value="Unassembled WGS sequence"/>
</dbReference>
<dbReference type="RefSeq" id="WP_284258040.1">
    <property type="nucleotide sequence ID" value="NZ_BSOS01000065.1"/>
</dbReference>
<accession>A0ABQ6A4D9</accession>
<dbReference type="PRINTS" id="PR00081">
    <property type="entry name" value="GDHRDH"/>
</dbReference>
<sequence length="262" mass="28902">MTYVFKPRVALITGGGSGIGAAMARELASRKTYVVVADIDLKKAANVSHEIGERAEAIKLDVTDRNQVEALLISLQDRLGSLDCLVNCAGINSYGEALDAPWSDWHRIISVNLMGTITSSMAAYAVMAKQGHGTIINMGSMATFLVDPLFAPYVTSKFGVVGFSRALGVEAEAYGIHVCVVCPGNILTPMRGEKYKLSWLTPAMTTTLAVKKILQGVKKRRRIIVFPFHAKMFWWLDRISPRLLNSVRREIFRRAKKRVNSN</sequence>
<name>A0ABQ6A4D9_9PROT</name>